<name>A0A1N7MHB1_9BACT</name>
<keyword evidence="3" id="KW-1185">Reference proteome</keyword>
<keyword evidence="1" id="KW-0812">Transmembrane</keyword>
<accession>A0A1N7MHB1</accession>
<organism evidence="2 3">
    <name type="scientific">Belliella pelovolcani</name>
    <dbReference type="NCBI Taxonomy" id="529505"/>
    <lineage>
        <taxon>Bacteria</taxon>
        <taxon>Pseudomonadati</taxon>
        <taxon>Bacteroidota</taxon>
        <taxon>Cytophagia</taxon>
        <taxon>Cytophagales</taxon>
        <taxon>Cyclobacteriaceae</taxon>
        <taxon>Belliella</taxon>
    </lineage>
</organism>
<dbReference type="Proteomes" id="UP000186026">
    <property type="component" value="Unassembled WGS sequence"/>
</dbReference>
<keyword evidence="1" id="KW-1133">Transmembrane helix</keyword>
<dbReference type="Pfam" id="PF12650">
    <property type="entry name" value="DUF3784"/>
    <property type="match status" value="1"/>
</dbReference>
<dbReference type="AlphaFoldDB" id="A0A1N7MHB1"/>
<feature type="transmembrane region" description="Helical" evidence="1">
    <location>
        <begin position="44"/>
        <end position="63"/>
    </location>
</feature>
<proteinExistence type="predicted"/>
<dbReference type="EMBL" id="FTOP01000006">
    <property type="protein sequence ID" value="SIS85452.1"/>
    <property type="molecule type" value="Genomic_DNA"/>
</dbReference>
<evidence type="ECO:0000313" key="3">
    <source>
        <dbReference type="Proteomes" id="UP000186026"/>
    </source>
</evidence>
<feature type="transmembrane region" description="Helical" evidence="1">
    <location>
        <begin position="108"/>
        <end position="127"/>
    </location>
</feature>
<protein>
    <recommendedName>
        <fullName evidence="4">DUF3784 domain-containing protein</fullName>
    </recommendedName>
</protein>
<evidence type="ECO:0008006" key="4">
    <source>
        <dbReference type="Google" id="ProtNLM"/>
    </source>
</evidence>
<dbReference type="InterPro" id="IPR017259">
    <property type="entry name" value="UCP037672"/>
</dbReference>
<feature type="transmembrane region" description="Helical" evidence="1">
    <location>
        <begin position="6"/>
        <end position="23"/>
    </location>
</feature>
<sequence length="242" mass="26740">MIITALTLIALGFLVKVFPNLIAGYNTMSQRQKENVDIEGLSTFMRNALVLLGALVIVGYYVLNWLELASALSYFVPGIILIGVALMVWKARKYDHNKEKLVDSRFKVVFTVIVLVFAFGSIVYGVIPSGYELNNERLKFSGAYGFELKTKAVESVELLVKAPAIKARTNGLGLGQVKKGFFNVEGIGKTRLLIHSSEGPFLKITTLAGETIIINFKEKEKTELIYKAVQAVMEINNGNSLK</sequence>
<keyword evidence="1" id="KW-0472">Membrane</keyword>
<evidence type="ECO:0000313" key="2">
    <source>
        <dbReference type="EMBL" id="SIS85452.1"/>
    </source>
</evidence>
<dbReference type="STRING" id="529505.SAMN05421761_10684"/>
<dbReference type="OrthoDB" id="836288at2"/>
<gene>
    <name evidence="2" type="ORF">SAMN05421761_10684</name>
</gene>
<feature type="transmembrane region" description="Helical" evidence="1">
    <location>
        <begin position="69"/>
        <end position="88"/>
    </location>
</feature>
<reference evidence="3" key="1">
    <citation type="submission" date="2017-01" db="EMBL/GenBank/DDBJ databases">
        <authorList>
            <person name="Varghese N."/>
            <person name="Submissions S."/>
        </authorList>
    </citation>
    <scope>NUCLEOTIDE SEQUENCE [LARGE SCALE GENOMIC DNA]</scope>
    <source>
        <strain evidence="3">DSM 46698</strain>
    </source>
</reference>
<dbReference type="RefSeq" id="WP_084565894.1">
    <property type="nucleotide sequence ID" value="NZ_FTOP01000006.1"/>
</dbReference>
<evidence type="ECO:0000256" key="1">
    <source>
        <dbReference type="SAM" id="Phobius"/>
    </source>
</evidence>